<name>A0A6B0SQI2_9EURY</name>
<comment type="caution">
    <text evidence="3">The sequence shown here is derived from an EMBL/GenBank/DDBJ whole genome shotgun (WGS) entry which is preliminary data.</text>
</comment>
<proteinExistence type="predicted"/>
<accession>A0A6B0SQI2</accession>
<feature type="domain" description="DUF7991" evidence="2">
    <location>
        <begin position="1"/>
        <end position="103"/>
    </location>
</feature>
<evidence type="ECO:0000259" key="2">
    <source>
        <dbReference type="Pfam" id="PF25953"/>
    </source>
</evidence>
<dbReference type="EMBL" id="WUUS01000001">
    <property type="protein sequence ID" value="MXR39836.1"/>
    <property type="molecule type" value="Genomic_DNA"/>
</dbReference>
<dbReference type="Proteomes" id="UP000437065">
    <property type="component" value="Unassembled WGS sequence"/>
</dbReference>
<sequence length="105" mass="11283">MVSALALVLTVVALAVNTLVVAVLSRFFRIRLKTQWGWVTYTMLVSPVVLLVLGLIQGVVIQSPLFEGAAGLFLAVFVGVPLALGFTIDLLYVPPPEEYDLPAAE</sequence>
<keyword evidence="4" id="KW-1185">Reference proteome</keyword>
<reference evidence="3 4" key="1">
    <citation type="submission" date="2019-12" db="EMBL/GenBank/DDBJ databases">
        <title>Isolation and characterization of three novel carbon monoxide-oxidizing members of Halobacteria from salione crusts and soils.</title>
        <authorList>
            <person name="Myers M.R."/>
            <person name="King G.M."/>
        </authorList>
    </citation>
    <scope>NUCLEOTIDE SEQUENCE [LARGE SCALE GENOMIC DNA]</scope>
    <source>
        <strain evidence="3 4">WSA2</strain>
    </source>
</reference>
<gene>
    <name evidence="3" type="ORF">GRX01_00470</name>
</gene>
<dbReference type="InterPro" id="IPR058304">
    <property type="entry name" value="DUF7991"/>
</dbReference>
<dbReference type="OrthoDB" id="239417at2157"/>
<keyword evidence="1" id="KW-0812">Transmembrane</keyword>
<evidence type="ECO:0000313" key="3">
    <source>
        <dbReference type="EMBL" id="MXR39836.1"/>
    </source>
</evidence>
<keyword evidence="1" id="KW-1133">Transmembrane helix</keyword>
<dbReference type="AlphaFoldDB" id="A0A6B0SQI2"/>
<dbReference type="RefSeq" id="WP_159662327.1">
    <property type="nucleotide sequence ID" value="NZ_WUUS01000001.1"/>
</dbReference>
<dbReference type="Pfam" id="PF25953">
    <property type="entry name" value="DUF7991"/>
    <property type="match status" value="1"/>
</dbReference>
<protein>
    <recommendedName>
        <fullName evidence="2">DUF7991 domain-containing protein</fullName>
    </recommendedName>
</protein>
<organism evidence="3 4">
    <name type="scientific">Halobaculum saliterrae</name>
    <dbReference type="NCBI Taxonomy" id="2073113"/>
    <lineage>
        <taxon>Archaea</taxon>
        <taxon>Methanobacteriati</taxon>
        <taxon>Methanobacteriota</taxon>
        <taxon>Stenosarchaea group</taxon>
        <taxon>Halobacteria</taxon>
        <taxon>Halobacteriales</taxon>
        <taxon>Haloferacaceae</taxon>
        <taxon>Halobaculum</taxon>
    </lineage>
</organism>
<feature type="transmembrane region" description="Helical" evidence="1">
    <location>
        <begin position="72"/>
        <end position="93"/>
    </location>
</feature>
<keyword evidence="1" id="KW-0472">Membrane</keyword>
<evidence type="ECO:0000313" key="4">
    <source>
        <dbReference type="Proteomes" id="UP000437065"/>
    </source>
</evidence>
<evidence type="ECO:0000256" key="1">
    <source>
        <dbReference type="SAM" id="Phobius"/>
    </source>
</evidence>
<feature type="transmembrane region" description="Helical" evidence="1">
    <location>
        <begin position="38"/>
        <end position="60"/>
    </location>
</feature>